<reference evidence="1" key="1">
    <citation type="submission" date="2019-03" db="EMBL/GenBank/DDBJ databases">
        <title>Single cell metagenomics reveals metabolic interactions within the superorganism composed of flagellate Streblomastix strix and complex community of Bacteroidetes bacteria on its surface.</title>
        <authorList>
            <person name="Treitli S.C."/>
            <person name="Kolisko M."/>
            <person name="Husnik F."/>
            <person name="Keeling P."/>
            <person name="Hampl V."/>
        </authorList>
    </citation>
    <scope>NUCLEOTIDE SEQUENCE</scope>
    <source>
        <strain evidence="1">STM</strain>
    </source>
</reference>
<accession>A0A5J4QD47</accession>
<evidence type="ECO:0000313" key="1">
    <source>
        <dbReference type="EMBL" id="KAA6319462.1"/>
    </source>
</evidence>
<comment type="caution">
    <text evidence="1">The sequence shown here is derived from an EMBL/GenBank/DDBJ whole genome shotgun (WGS) entry which is preliminary data.</text>
</comment>
<organism evidence="1">
    <name type="scientific">termite gut metagenome</name>
    <dbReference type="NCBI Taxonomy" id="433724"/>
    <lineage>
        <taxon>unclassified sequences</taxon>
        <taxon>metagenomes</taxon>
        <taxon>organismal metagenomes</taxon>
    </lineage>
</organism>
<protein>
    <submittedName>
        <fullName evidence="1">Uncharacterized protein</fullName>
    </submittedName>
</protein>
<gene>
    <name evidence="1" type="ORF">EZS27_030648</name>
</gene>
<proteinExistence type="predicted"/>
<sequence>MKIDLFSMTCFEQRTDSFGIYDDSVRPTEPAKVVAIEDGIAKVENTSKFWVFFIPLDKNIECLRDDGNQESLCDVLLICLRPESKYDFYFVELKEVRADWITDGTEQLKTTINTFKNSYNLSCLSKKMAFLTNRKHPYYHSTHKELMEKFRNETGFRLSICATIPVK</sequence>
<name>A0A5J4QD47_9ZZZZ</name>
<dbReference type="EMBL" id="SNRY01003872">
    <property type="protein sequence ID" value="KAA6319462.1"/>
    <property type="molecule type" value="Genomic_DNA"/>
</dbReference>
<dbReference type="AlphaFoldDB" id="A0A5J4QD47"/>